<evidence type="ECO:0000256" key="1">
    <source>
        <dbReference type="PIRSR" id="PIRSR613078-2"/>
    </source>
</evidence>
<dbReference type="PANTHER" id="PTHR47623">
    <property type="entry name" value="OS09G0287300 PROTEIN"/>
    <property type="match status" value="1"/>
</dbReference>
<proteinExistence type="predicted"/>
<dbReference type="Gene3D" id="3.40.50.1240">
    <property type="entry name" value="Phosphoglycerate mutase-like"/>
    <property type="match status" value="1"/>
</dbReference>
<feature type="binding site" evidence="1">
    <location>
        <position position="58"/>
    </location>
    <ligand>
        <name>substrate</name>
    </ligand>
</feature>
<sequence length="162" mass="17018">MKTLALVRHAKSSWDHPGLDDHDRTLNERGLRDAPVMAARLAASGLRPGALLSSTAVRARTTAAVFGEALGIQPDLDERLYGAAPGTLLRVVAERADDAVLVVAHNPGLTALAQHFSGFPAGADAISHMPTCAVAVFTFDVPTWDDVAGAVPASWSFDAPRD</sequence>
<dbReference type="EMBL" id="CP137080">
    <property type="protein sequence ID" value="WOQ69028.1"/>
    <property type="molecule type" value="Genomic_DNA"/>
</dbReference>
<keyword evidence="3" id="KW-1185">Reference proteome</keyword>
<dbReference type="InterPro" id="IPR029033">
    <property type="entry name" value="His_PPase_superfam"/>
</dbReference>
<organism evidence="2 3">
    <name type="scientific">Microbacterium limosum</name>
    <dbReference type="NCBI Taxonomy" id="3079935"/>
    <lineage>
        <taxon>Bacteria</taxon>
        <taxon>Bacillati</taxon>
        <taxon>Actinomycetota</taxon>
        <taxon>Actinomycetes</taxon>
        <taxon>Micrococcales</taxon>
        <taxon>Microbacteriaceae</taxon>
        <taxon>Microbacterium</taxon>
    </lineage>
</organism>
<dbReference type="SMART" id="SM00855">
    <property type="entry name" value="PGAM"/>
    <property type="match status" value="1"/>
</dbReference>
<dbReference type="SUPFAM" id="SSF53254">
    <property type="entry name" value="Phosphoglycerate mutase-like"/>
    <property type="match status" value="1"/>
</dbReference>
<name>A0AAU0MFI5_9MICO</name>
<protein>
    <submittedName>
        <fullName evidence="2">Histidine phosphatase family protein</fullName>
    </submittedName>
</protein>
<dbReference type="PANTHER" id="PTHR47623:SF1">
    <property type="entry name" value="OS09G0287300 PROTEIN"/>
    <property type="match status" value="1"/>
</dbReference>
<dbReference type="CDD" id="cd07067">
    <property type="entry name" value="HP_PGM_like"/>
    <property type="match status" value="1"/>
</dbReference>
<dbReference type="Pfam" id="PF00300">
    <property type="entry name" value="His_Phos_1"/>
    <property type="match status" value="1"/>
</dbReference>
<evidence type="ECO:0000313" key="3">
    <source>
        <dbReference type="Proteomes" id="UP001329313"/>
    </source>
</evidence>
<dbReference type="RefSeq" id="WP_330170164.1">
    <property type="nucleotide sequence ID" value="NZ_CP137080.1"/>
</dbReference>
<evidence type="ECO:0000313" key="2">
    <source>
        <dbReference type="EMBL" id="WOQ69028.1"/>
    </source>
</evidence>
<dbReference type="KEGG" id="mliy:RYJ27_09980"/>
<dbReference type="AlphaFoldDB" id="A0AAU0MFI5"/>
<reference evidence="2 3" key="1">
    <citation type="submission" date="2023-10" db="EMBL/GenBank/DDBJ databases">
        <title>Y20.</title>
        <authorList>
            <person name="Zhang G."/>
            <person name="Ding Y."/>
        </authorList>
    </citation>
    <scope>NUCLEOTIDE SEQUENCE [LARGE SCALE GENOMIC DNA]</scope>
    <source>
        <strain evidence="2 3">Y20</strain>
    </source>
</reference>
<dbReference type="InterPro" id="IPR013078">
    <property type="entry name" value="His_Pase_superF_clade-1"/>
</dbReference>
<gene>
    <name evidence="2" type="ORF">RYJ27_09980</name>
</gene>
<dbReference type="Proteomes" id="UP001329313">
    <property type="component" value="Chromosome"/>
</dbReference>
<accession>A0AAU0MFI5</accession>